<protein>
    <submittedName>
        <fullName evidence="1">Uncharacterized protein</fullName>
    </submittedName>
</protein>
<gene>
    <name evidence="1" type="ORF">EVAR_21768_1</name>
</gene>
<proteinExistence type="predicted"/>
<dbReference type="OrthoDB" id="10063284at2759"/>
<keyword evidence="2" id="KW-1185">Reference proteome</keyword>
<organism evidence="1 2">
    <name type="scientific">Eumeta variegata</name>
    <name type="common">Bagworm moth</name>
    <name type="synonym">Eumeta japonica</name>
    <dbReference type="NCBI Taxonomy" id="151549"/>
    <lineage>
        <taxon>Eukaryota</taxon>
        <taxon>Metazoa</taxon>
        <taxon>Ecdysozoa</taxon>
        <taxon>Arthropoda</taxon>
        <taxon>Hexapoda</taxon>
        <taxon>Insecta</taxon>
        <taxon>Pterygota</taxon>
        <taxon>Neoptera</taxon>
        <taxon>Endopterygota</taxon>
        <taxon>Lepidoptera</taxon>
        <taxon>Glossata</taxon>
        <taxon>Ditrysia</taxon>
        <taxon>Tineoidea</taxon>
        <taxon>Psychidae</taxon>
        <taxon>Oiketicinae</taxon>
        <taxon>Eumeta</taxon>
    </lineage>
</organism>
<dbReference type="Proteomes" id="UP000299102">
    <property type="component" value="Unassembled WGS sequence"/>
</dbReference>
<reference evidence="1 2" key="1">
    <citation type="journal article" date="2019" name="Commun. Biol.">
        <title>The bagworm genome reveals a unique fibroin gene that provides high tensile strength.</title>
        <authorList>
            <person name="Kono N."/>
            <person name="Nakamura H."/>
            <person name="Ohtoshi R."/>
            <person name="Tomita M."/>
            <person name="Numata K."/>
            <person name="Arakawa K."/>
        </authorList>
    </citation>
    <scope>NUCLEOTIDE SEQUENCE [LARGE SCALE GENOMIC DNA]</scope>
</reference>
<dbReference type="AlphaFoldDB" id="A0A4C1ZKZ4"/>
<accession>A0A4C1ZKZ4</accession>
<evidence type="ECO:0000313" key="2">
    <source>
        <dbReference type="Proteomes" id="UP000299102"/>
    </source>
</evidence>
<dbReference type="STRING" id="151549.A0A4C1ZKZ4"/>
<dbReference type="EMBL" id="BGZK01001941">
    <property type="protein sequence ID" value="GBP88560.1"/>
    <property type="molecule type" value="Genomic_DNA"/>
</dbReference>
<evidence type="ECO:0000313" key="1">
    <source>
        <dbReference type="EMBL" id="GBP88560.1"/>
    </source>
</evidence>
<comment type="caution">
    <text evidence="1">The sequence shown here is derived from an EMBL/GenBank/DDBJ whole genome shotgun (WGS) entry which is preliminary data.</text>
</comment>
<name>A0A4C1ZKZ4_EUMVA</name>
<sequence>MGSDIQAHRRIIVKSLRNSLESRVSSLSAVRFNYTSVRDALQNLHEETNDSVAASEALSLIQNMEQFEFIATIVAWYDILFQVNIVSKAMQSEMMDLPNASQLLKNCSEFVKQYRRSFSSTIITAKEIASLAEINPVLRQSDLEERNGYLNTKL</sequence>